<gene>
    <name evidence="1" type="ORF">BSR29_00705</name>
</gene>
<dbReference type="STRING" id="1921764.BSR28_01810"/>
<dbReference type="InterPro" id="IPR036412">
    <property type="entry name" value="HAD-like_sf"/>
</dbReference>
<evidence type="ECO:0008006" key="3">
    <source>
        <dbReference type="Google" id="ProtNLM"/>
    </source>
</evidence>
<dbReference type="InterPro" id="IPR006379">
    <property type="entry name" value="HAD-SF_hydro_IIB"/>
</dbReference>
<dbReference type="Proteomes" id="UP000186785">
    <property type="component" value="Unassembled WGS sequence"/>
</dbReference>
<evidence type="ECO:0000313" key="2">
    <source>
        <dbReference type="Proteomes" id="UP000186785"/>
    </source>
</evidence>
<dbReference type="GO" id="GO:0000287">
    <property type="term" value="F:magnesium ion binding"/>
    <property type="evidence" value="ECO:0007669"/>
    <property type="project" value="TreeGrafter"/>
</dbReference>
<evidence type="ECO:0000313" key="1">
    <source>
        <dbReference type="EMBL" id="OKL49865.1"/>
    </source>
</evidence>
<dbReference type="PANTHER" id="PTHR10000">
    <property type="entry name" value="PHOSPHOSERINE PHOSPHATASE"/>
    <property type="match status" value="1"/>
</dbReference>
<dbReference type="GO" id="GO:0016791">
    <property type="term" value="F:phosphatase activity"/>
    <property type="evidence" value="ECO:0007669"/>
    <property type="project" value="TreeGrafter"/>
</dbReference>
<name>A0A1Q5PR05_9ACTO</name>
<dbReference type="Gene3D" id="3.30.1240.10">
    <property type="match status" value="1"/>
</dbReference>
<dbReference type="InterPro" id="IPR023214">
    <property type="entry name" value="HAD_sf"/>
</dbReference>
<accession>A0A1Q5PR05</accession>
<dbReference type="SUPFAM" id="SSF56784">
    <property type="entry name" value="HAD-like"/>
    <property type="match status" value="1"/>
</dbReference>
<protein>
    <recommendedName>
        <fullName evidence="3">HAD family phosphatase</fullName>
    </recommendedName>
</protein>
<sequence>MVALDIDGTIVQVDGTLSPRMMRAFRALREAGVTVVIASGRGLRGMEALCVMACEPGDYMVCANGALTMRVDSVAPLQLTEVSRHEFNPREALLALNEVLTEGELAVEVAGKYSKVTAPFGPGEMTGEQIICPLEEMLDEPVIRVMARRPKVNTDGLEQIAEDLGLHWVTYTVGPISLLDMAPKGVNKGTALEELRVRLGLPERGTFAFGDGWNDVQMLQWASCGVAMGDAPQGVVDQAEVRAGTVADDGVPAWVQAILGRYGLDTLK</sequence>
<proteinExistence type="predicted"/>
<dbReference type="EMBL" id="MQSV01000001">
    <property type="protein sequence ID" value="OKL49865.1"/>
    <property type="molecule type" value="Genomic_DNA"/>
</dbReference>
<dbReference type="Pfam" id="PF08282">
    <property type="entry name" value="Hydrolase_3"/>
    <property type="match status" value="1"/>
</dbReference>
<dbReference type="GO" id="GO:0005829">
    <property type="term" value="C:cytosol"/>
    <property type="evidence" value="ECO:0007669"/>
    <property type="project" value="TreeGrafter"/>
</dbReference>
<dbReference type="AlphaFoldDB" id="A0A1Q5PR05"/>
<dbReference type="Gene3D" id="3.40.50.1000">
    <property type="entry name" value="HAD superfamily/HAD-like"/>
    <property type="match status" value="1"/>
</dbReference>
<keyword evidence="2" id="KW-1185">Reference proteome</keyword>
<dbReference type="PANTHER" id="PTHR10000:SF8">
    <property type="entry name" value="HAD SUPERFAMILY HYDROLASE-LIKE, TYPE 3"/>
    <property type="match status" value="1"/>
</dbReference>
<comment type="caution">
    <text evidence="1">The sequence shown here is derived from an EMBL/GenBank/DDBJ whole genome shotgun (WGS) entry which is preliminary data.</text>
</comment>
<reference evidence="1 2" key="1">
    <citation type="submission" date="2016-11" db="EMBL/GenBank/DDBJ databases">
        <title>Actinomyces gypaetusis sp. nov. isolated from the vulture Gypaetus barbatus in Qinghai Tibet Plateau China.</title>
        <authorList>
            <person name="Meng X."/>
        </authorList>
    </citation>
    <scope>NUCLEOTIDE SEQUENCE [LARGE SCALE GENOMIC DNA]</scope>
    <source>
        <strain evidence="1 2">VUL4_2</strain>
    </source>
</reference>
<organism evidence="1 2">
    <name type="scientific">Boudabousia liubingyangii</name>
    <dbReference type="NCBI Taxonomy" id="1921764"/>
    <lineage>
        <taxon>Bacteria</taxon>
        <taxon>Bacillati</taxon>
        <taxon>Actinomycetota</taxon>
        <taxon>Actinomycetes</taxon>
        <taxon>Actinomycetales</taxon>
        <taxon>Actinomycetaceae</taxon>
        <taxon>Boudabousia</taxon>
    </lineage>
</organism>
<dbReference type="NCBIfam" id="TIGR01484">
    <property type="entry name" value="HAD-SF-IIB"/>
    <property type="match status" value="1"/>
</dbReference>
<dbReference type="PROSITE" id="PS01229">
    <property type="entry name" value="COF_2"/>
    <property type="match status" value="1"/>
</dbReference>